<proteinExistence type="predicted"/>
<name>A0AAW2JFT5_SESRA</name>
<protein>
    <submittedName>
        <fullName evidence="2">Uncharacterized protein</fullName>
    </submittedName>
</protein>
<reference evidence="2" key="1">
    <citation type="submission" date="2020-06" db="EMBL/GenBank/DDBJ databases">
        <authorList>
            <person name="Li T."/>
            <person name="Hu X."/>
            <person name="Zhang T."/>
            <person name="Song X."/>
            <person name="Zhang H."/>
            <person name="Dai N."/>
            <person name="Sheng W."/>
            <person name="Hou X."/>
            <person name="Wei L."/>
        </authorList>
    </citation>
    <scope>NUCLEOTIDE SEQUENCE</scope>
    <source>
        <strain evidence="2">G02</strain>
        <tissue evidence="2">Leaf</tissue>
    </source>
</reference>
<evidence type="ECO:0000313" key="2">
    <source>
        <dbReference type="EMBL" id="KAL0293319.1"/>
    </source>
</evidence>
<comment type="caution">
    <text evidence="2">The sequence shown here is derived from an EMBL/GenBank/DDBJ whole genome shotgun (WGS) entry which is preliminary data.</text>
</comment>
<gene>
    <name evidence="2" type="ORF">Sradi_6944000</name>
</gene>
<evidence type="ECO:0000256" key="1">
    <source>
        <dbReference type="SAM" id="MobiDB-lite"/>
    </source>
</evidence>
<sequence length="113" mass="12529">MTKGSSVREHGINMLSLVDKLEDLQAGLDNDTYIDVILQSLPPSYDPFVLHYNMNGIEKSTNELINMLVQYEATTKKSEPLVLVGEASTSKEKGKGPDAGRGRRVRERPLQAL</sequence>
<feature type="region of interest" description="Disordered" evidence="1">
    <location>
        <begin position="84"/>
        <end position="113"/>
    </location>
</feature>
<dbReference type="Pfam" id="PF14223">
    <property type="entry name" value="Retrotran_gag_2"/>
    <property type="match status" value="1"/>
</dbReference>
<organism evidence="2">
    <name type="scientific">Sesamum radiatum</name>
    <name type="common">Black benniseed</name>
    <dbReference type="NCBI Taxonomy" id="300843"/>
    <lineage>
        <taxon>Eukaryota</taxon>
        <taxon>Viridiplantae</taxon>
        <taxon>Streptophyta</taxon>
        <taxon>Embryophyta</taxon>
        <taxon>Tracheophyta</taxon>
        <taxon>Spermatophyta</taxon>
        <taxon>Magnoliopsida</taxon>
        <taxon>eudicotyledons</taxon>
        <taxon>Gunneridae</taxon>
        <taxon>Pentapetalae</taxon>
        <taxon>asterids</taxon>
        <taxon>lamiids</taxon>
        <taxon>Lamiales</taxon>
        <taxon>Pedaliaceae</taxon>
        <taxon>Sesamum</taxon>
    </lineage>
</organism>
<accession>A0AAW2JFT5</accession>
<reference evidence="2" key="2">
    <citation type="journal article" date="2024" name="Plant">
        <title>Genomic evolution and insights into agronomic trait innovations of Sesamum species.</title>
        <authorList>
            <person name="Miao H."/>
            <person name="Wang L."/>
            <person name="Qu L."/>
            <person name="Liu H."/>
            <person name="Sun Y."/>
            <person name="Le M."/>
            <person name="Wang Q."/>
            <person name="Wei S."/>
            <person name="Zheng Y."/>
            <person name="Lin W."/>
            <person name="Duan Y."/>
            <person name="Cao H."/>
            <person name="Xiong S."/>
            <person name="Wang X."/>
            <person name="Wei L."/>
            <person name="Li C."/>
            <person name="Ma Q."/>
            <person name="Ju M."/>
            <person name="Zhao R."/>
            <person name="Li G."/>
            <person name="Mu C."/>
            <person name="Tian Q."/>
            <person name="Mei H."/>
            <person name="Zhang T."/>
            <person name="Gao T."/>
            <person name="Zhang H."/>
        </authorList>
    </citation>
    <scope>NUCLEOTIDE SEQUENCE</scope>
    <source>
        <strain evidence="2">G02</strain>
    </source>
</reference>
<dbReference type="AlphaFoldDB" id="A0AAW2JFT5"/>
<dbReference type="EMBL" id="JACGWJ010000324">
    <property type="protein sequence ID" value="KAL0293319.1"/>
    <property type="molecule type" value="Genomic_DNA"/>
</dbReference>
<feature type="compositionally biased region" description="Basic and acidic residues" evidence="1">
    <location>
        <begin position="89"/>
        <end position="101"/>
    </location>
</feature>